<reference evidence="7" key="1">
    <citation type="journal article" date="2021" name="Open Biol.">
        <title>Shared evolutionary footprints suggest mitochondrial oxidative damage underlies multiple complex I losses in fungi.</title>
        <authorList>
            <person name="Schikora-Tamarit M.A."/>
            <person name="Marcet-Houben M."/>
            <person name="Nosek J."/>
            <person name="Gabaldon T."/>
        </authorList>
    </citation>
    <scope>NUCLEOTIDE SEQUENCE</scope>
    <source>
        <strain evidence="7">CBS6341</strain>
    </source>
</reference>
<dbReference type="SMART" id="SM00044">
    <property type="entry name" value="CYCc"/>
    <property type="match status" value="1"/>
</dbReference>
<feature type="compositionally biased region" description="Low complexity" evidence="4">
    <location>
        <begin position="158"/>
        <end position="179"/>
    </location>
</feature>
<dbReference type="PROSITE" id="PS51746">
    <property type="entry name" value="PPM_2"/>
    <property type="match status" value="1"/>
</dbReference>
<dbReference type="SUPFAM" id="SSF52058">
    <property type="entry name" value="L domain-like"/>
    <property type="match status" value="2"/>
</dbReference>
<dbReference type="InterPro" id="IPR001932">
    <property type="entry name" value="PPM-type_phosphatase-like_dom"/>
</dbReference>
<evidence type="ECO:0000259" key="6">
    <source>
        <dbReference type="PROSITE" id="PS51746"/>
    </source>
</evidence>
<dbReference type="SUPFAM" id="SSF81606">
    <property type="entry name" value="PP2C-like"/>
    <property type="match status" value="1"/>
</dbReference>
<dbReference type="GO" id="GO:0009190">
    <property type="term" value="P:cyclic nucleotide biosynthetic process"/>
    <property type="evidence" value="ECO:0007669"/>
    <property type="project" value="InterPro"/>
</dbReference>
<dbReference type="InterPro" id="IPR036457">
    <property type="entry name" value="PPM-type-like_dom_sf"/>
</dbReference>
<evidence type="ECO:0000256" key="4">
    <source>
        <dbReference type="SAM" id="MobiDB-lite"/>
    </source>
</evidence>
<dbReference type="Gene3D" id="3.80.10.10">
    <property type="entry name" value="Ribonuclease Inhibitor"/>
    <property type="match status" value="4"/>
</dbReference>
<dbReference type="Pfam" id="PF00481">
    <property type="entry name" value="PP2C"/>
    <property type="match status" value="1"/>
</dbReference>
<feature type="region of interest" description="Disordered" evidence="4">
    <location>
        <begin position="135"/>
        <end position="195"/>
    </location>
</feature>
<dbReference type="InterPro" id="IPR055071">
    <property type="entry name" value="RA_PHLPP-like"/>
</dbReference>
<feature type="compositionally biased region" description="Polar residues" evidence="4">
    <location>
        <begin position="51"/>
        <end position="61"/>
    </location>
</feature>
<dbReference type="Pfam" id="PF00560">
    <property type="entry name" value="LRR_1"/>
    <property type="match status" value="1"/>
</dbReference>
<gene>
    <name evidence="7" type="ORF">WICMUC_005122</name>
</gene>
<dbReference type="GO" id="GO:0046872">
    <property type="term" value="F:metal ion binding"/>
    <property type="evidence" value="ECO:0007669"/>
    <property type="project" value="UniProtKB-KW"/>
</dbReference>
<dbReference type="OrthoDB" id="2021138at2759"/>
<evidence type="ECO:0000313" key="7">
    <source>
        <dbReference type="EMBL" id="KAH3669023.1"/>
    </source>
</evidence>
<feature type="compositionally biased region" description="Polar residues" evidence="4">
    <location>
        <begin position="69"/>
        <end position="79"/>
    </location>
</feature>
<dbReference type="GO" id="GO:0005737">
    <property type="term" value="C:cytoplasm"/>
    <property type="evidence" value="ECO:0007669"/>
    <property type="project" value="TreeGrafter"/>
</dbReference>
<evidence type="ECO:0008006" key="9">
    <source>
        <dbReference type="Google" id="ProtNLM"/>
    </source>
</evidence>
<dbReference type="PANTHER" id="PTHR48051">
    <property type="match status" value="1"/>
</dbReference>
<evidence type="ECO:0000256" key="2">
    <source>
        <dbReference type="ARBA" id="ARBA00022723"/>
    </source>
</evidence>
<organism evidence="7 8">
    <name type="scientific">Wickerhamomyces mucosus</name>
    <dbReference type="NCBI Taxonomy" id="1378264"/>
    <lineage>
        <taxon>Eukaryota</taxon>
        <taxon>Fungi</taxon>
        <taxon>Dikarya</taxon>
        <taxon>Ascomycota</taxon>
        <taxon>Saccharomycotina</taxon>
        <taxon>Saccharomycetes</taxon>
        <taxon>Phaffomycetales</taxon>
        <taxon>Wickerhamomycetaceae</taxon>
        <taxon>Wickerhamomyces</taxon>
    </lineage>
</organism>
<keyword evidence="2" id="KW-0479">Metal-binding</keyword>
<evidence type="ECO:0000259" key="5">
    <source>
        <dbReference type="PROSITE" id="PS50125"/>
    </source>
</evidence>
<dbReference type="Pfam" id="PF23010">
    <property type="entry name" value="RA_3"/>
    <property type="match status" value="1"/>
</dbReference>
<dbReference type="CDD" id="cd07302">
    <property type="entry name" value="CHD"/>
    <property type="match status" value="1"/>
</dbReference>
<dbReference type="CDD" id="cd00143">
    <property type="entry name" value="PP2Cc"/>
    <property type="match status" value="1"/>
</dbReference>
<evidence type="ECO:0000313" key="8">
    <source>
        <dbReference type="Proteomes" id="UP000769528"/>
    </source>
</evidence>
<keyword evidence="8" id="KW-1185">Reference proteome</keyword>
<feature type="domain" description="PPM-type phosphatase" evidence="6">
    <location>
        <begin position="962"/>
        <end position="1201"/>
    </location>
</feature>
<dbReference type="SUPFAM" id="SSF55073">
    <property type="entry name" value="Nucleotide cyclase"/>
    <property type="match status" value="1"/>
</dbReference>
<dbReference type="PROSITE" id="PS51450">
    <property type="entry name" value="LRR"/>
    <property type="match status" value="9"/>
</dbReference>
<dbReference type="PROSITE" id="PS50125">
    <property type="entry name" value="GUANYLATE_CYCLASE_2"/>
    <property type="match status" value="1"/>
</dbReference>
<dbReference type="Proteomes" id="UP000769528">
    <property type="component" value="Unassembled WGS sequence"/>
</dbReference>
<dbReference type="GO" id="GO:0035556">
    <property type="term" value="P:intracellular signal transduction"/>
    <property type="evidence" value="ECO:0007669"/>
    <property type="project" value="InterPro"/>
</dbReference>
<proteinExistence type="predicted"/>
<dbReference type="InterPro" id="IPR032675">
    <property type="entry name" value="LRR_dom_sf"/>
</dbReference>
<dbReference type="InterPro" id="IPR003591">
    <property type="entry name" value="Leu-rich_rpt_typical-subtyp"/>
</dbReference>
<dbReference type="Gene3D" id="3.60.40.10">
    <property type="entry name" value="PPM-type phosphatase domain"/>
    <property type="match status" value="1"/>
</dbReference>
<dbReference type="Pfam" id="PF00211">
    <property type="entry name" value="Guanylate_cyc"/>
    <property type="match status" value="1"/>
</dbReference>
<name>A0A9P8PB49_9ASCO</name>
<dbReference type="InterPro" id="IPR001054">
    <property type="entry name" value="A/G_cyclase"/>
</dbReference>
<dbReference type="SMART" id="SM00364">
    <property type="entry name" value="LRR_BAC"/>
    <property type="match status" value="7"/>
</dbReference>
<dbReference type="Gene3D" id="3.30.70.1230">
    <property type="entry name" value="Nucleotide cyclase"/>
    <property type="match status" value="1"/>
</dbReference>
<dbReference type="SMART" id="SM00369">
    <property type="entry name" value="LRR_TYP"/>
    <property type="match status" value="10"/>
</dbReference>
<keyword evidence="1" id="KW-0433">Leucine-rich repeat</keyword>
<reference evidence="7" key="2">
    <citation type="submission" date="2021-01" db="EMBL/GenBank/DDBJ databases">
        <authorList>
            <person name="Schikora-Tamarit M.A."/>
        </authorList>
    </citation>
    <scope>NUCLEOTIDE SEQUENCE</scope>
    <source>
        <strain evidence="7">CBS6341</strain>
    </source>
</reference>
<dbReference type="SMART" id="SM00365">
    <property type="entry name" value="LRR_SD22"/>
    <property type="match status" value="8"/>
</dbReference>
<evidence type="ECO:0000256" key="1">
    <source>
        <dbReference type="ARBA" id="ARBA00022614"/>
    </source>
</evidence>
<feature type="domain" description="Guanylate cyclase" evidence="5">
    <location>
        <begin position="1236"/>
        <end position="1373"/>
    </location>
</feature>
<dbReference type="InterPro" id="IPR029787">
    <property type="entry name" value="Nucleotide_cyclase"/>
</dbReference>
<dbReference type="Pfam" id="PF13855">
    <property type="entry name" value="LRR_8"/>
    <property type="match status" value="1"/>
</dbReference>
<dbReference type="EMBL" id="JAEUBF010001362">
    <property type="protein sequence ID" value="KAH3669023.1"/>
    <property type="molecule type" value="Genomic_DNA"/>
</dbReference>
<accession>A0A9P8PB49</accession>
<feature type="region of interest" description="Disordered" evidence="4">
    <location>
        <begin position="1"/>
        <end position="100"/>
    </location>
</feature>
<dbReference type="PANTHER" id="PTHR48051:SF1">
    <property type="entry name" value="RAS SUPPRESSOR PROTEIN 1"/>
    <property type="match status" value="1"/>
</dbReference>
<dbReference type="SMART" id="SM00332">
    <property type="entry name" value="PP2Cc"/>
    <property type="match status" value="1"/>
</dbReference>
<dbReference type="InterPro" id="IPR001611">
    <property type="entry name" value="Leu-rich_rpt"/>
</dbReference>
<keyword evidence="3" id="KW-0677">Repeat</keyword>
<protein>
    <recommendedName>
        <fullName evidence="9">Adenylate cyclase</fullName>
    </recommendedName>
</protein>
<sequence length="1563" mass="175948">MPGVDNNYHIHLKQTKEVVGNSQRSSEGDVSPLTSRKVSLAEDSLHKKQPNNDTSDSQSYILQEKDSIEGNSEPNSQHGQYHHHNSASSSKPLNKVPFSYKGFHHAGKETIPPLTHPLKNKHKKSLFGKFIDSINEKKRERPSEASVQSSGFDEHLSNRSSISSIHSQNLKPLSKLSSHSHSRGQDTSFNDISSNRYVEEAPQPTPEHLFSAIPMFHNASVSSSVKTNLNDSTFHGLHGENSVLTLNLDALNDMSGIVQESNLKPSRHVPKDTWLAPESWDVKAEKIEDVPENDNDEYVIRNNYTTFTQLDDSQKLKKKAYHIKIFGEDDDFTSTLKRPYDETVDELIKYLKGRYSLTGGYKLSLRVGKVTKKLEGNQKPIKIQTNLLLLSGYLESDCLDDIGRNDLSYLFKFILNRDILKQISAAEEEHIIKDLVHLNLKSKDLQKIPAFCYSSKVQSLDVSNNGDITLPLDFFQTPEIQLSSLRMVNIRAKTFPPNIVYAKELVSLDLERNFISIIPDSISKLNNLSILTLSCNKLRELPVLPPHLKILDLSSNEFEVYPETVNRLKSLLQLDLSYNKLHELPPSINNLTSVKKMNISANYLTNIDIDLKDLRTLNLRDNEILKINVNNSNIENLYLSSNNISNIDSPLKSLKTLDLQVNPITQLNLLSSNLASLTLSKAKLTSLSNVILSFTKLEKLDLSGNALRELPDISNLSNLRELAVYSNNLEVLPDFSSLKKLKVLDLHDNNLKSIGDVSFIESLNISSNLITELPLQKYDKILQLRAADNQLTDDCFYYIKNFTNLKILSLSYNKIFEIPNGTLSKCTNLEQLFLSGNALTSLPDDFDKIEPLRLLFLNGNKFRTLPSDLSNFKNLELIDVGSNDLKYNTSNSKYEWNWKDNHNLRYLNLSGNKKLEITEDLNLPKLKSLGLMDLTITTQSIPDETSSTRVRTTPTDLGLDISYGYSDRIYKHIVVRDSVHENVCGGTLIGLFDGIYSGKISHIIRETFHKSFETNFKKSNDIVYALRQTFLGLNSVIYQSQLNSEDGLTGSTATVVFIKDKKVYTANIGDTTCMLAKPDGSYTYLTVNHNASSGVEFDRIRTSGGFVSNNDKVDGVCQVSRAAGFLDLLPHIHTGPDISEVTLHDEILVLGTKELFDYIPTNTIGDIVRATDSPMITAEKLRDYAISYGCQSRISAIVISTKKTKKKLGPVVRQTIEDSNLRRLNPEIQPPTGELAMVFTDIKNSTSLWENYPLAMRSAIRTHNEIMRRQLHIVGGYEVKTEGDAFMVSFPTVTAGLIWCFNVQQQLLQEDWPAEIVQSEEGQELKDAEGTTIHKGLSVRMGIHWGTPVCEPDIITRRMDYFGPMVNKTARVCAVADGGEIALTLDSLIEFKRIERAYHDHHSNNVSVEDAFGDGETSEVLDNEFTTILNIGWKIELLGKVQLKGLETEEEISIIYPKQLQTRFQYQRQPDLTTNDVFSLRGIAVRIESILSKISGLNIAIPALKKGDSLDKEFFELYISRIENSISMLALRDNTVGLFDKDTNIFDLVNCLAKIYDEQKALQ</sequence>
<dbReference type="InterPro" id="IPR050216">
    <property type="entry name" value="LRR_domain-containing"/>
</dbReference>
<evidence type="ECO:0000256" key="3">
    <source>
        <dbReference type="ARBA" id="ARBA00022737"/>
    </source>
</evidence>
<feature type="compositionally biased region" description="Polar residues" evidence="4">
    <location>
        <begin position="185"/>
        <end position="195"/>
    </location>
</feature>
<comment type="caution">
    <text evidence="7">The sequence shown here is derived from an EMBL/GenBank/DDBJ whole genome shotgun (WGS) entry which is preliminary data.</text>
</comment>